<proteinExistence type="inferred from homology"/>
<dbReference type="PANTHER" id="PTHR33478:SF1">
    <property type="entry name" value="EXTRACELLULAR METALLOPROTEINASE MEP"/>
    <property type="match status" value="1"/>
</dbReference>
<feature type="active site" evidence="10">
    <location>
        <position position="104"/>
    </location>
</feature>
<organism evidence="13 14">
    <name type="scientific">Piptocephalis cylindrospora</name>
    <dbReference type="NCBI Taxonomy" id="1907219"/>
    <lineage>
        <taxon>Eukaryota</taxon>
        <taxon>Fungi</taxon>
        <taxon>Fungi incertae sedis</taxon>
        <taxon>Zoopagomycota</taxon>
        <taxon>Zoopagomycotina</taxon>
        <taxon>Zoopagomycetes</taxon>
        <taxon>Zoopagales</taxon>
        <taxon>Piptocephalidaceae</taxon>
        <taxon>Piptocephalis</taxon>
    </lineage>
</organism>
<accession>A0A4P9Y856</accession>
<dbReference type="GO" id="GO:0006508">
    <property type="term" value="P:proteolysis"/>
    <property type="evidence" value="ECO:0007669"/>
    <property type="project" value="UniProtKB-KW"/>
</dbReference>
<dbReference type="GO" id="GO:0004222">
    <property type="term" value="F:metalloendopeptidase activity"/>
    <property type="evidence" value="ECO:0007669"/>
    <property type="project" value="InterPro"/>
</dbReference>
<protein>
    <recommendedName>
        <fullName evidence="12">Extracellular metalloproteinase</fullName>
        <ecNumber evidence="12">3.4.24.-</ecNumber>
    </recommendedName>
    <alternativeName>
        <fullName evidence="12">Fungalysin</fullName>
    </alternativeName>
</protein>
<dbReference type="Pfam" id="PF02128">
    <property type="entry name" value="Peptidase_M36"/>
    <property type="match status" value="1"/>
</dbReference>
<dbReference type="Gene3D" id="3.10.170.10">
    <property type="match status" value="1"/>
</dbReference>
<dbReference type="GO" id="GO:0008270">
    <property type="term" value="F:zinc ion binding"/>
    <property type="evidence" value="ECO:0007669"/>
    <property type="project" value="InterPro"/>
</dbReference>
<evidence type="ECO:0000256" key="2">
    <source>
        <dbReference type="ARBA" id="ARBA00006006"/>
    </source>
</evidence>
<evidence type="ECO:0000313" key="14">
    <source>
        <dbReference type="Proteomes" id="UP000267251"/>
    </source>
</evidence>
<feature type="binding site" evidence="11">
    <location>
        <position position="134"/>
    </location>
    <ligand>
        <name>Zn(2+)</name>
        <dbReference type="ChEBI" id="CHEBI:29105"/>
        <note>catalytic</note>
    </ligand>
</feature>
<evidence type="ECO:0000256" key="11">
    <source>
        <dbReference type="PIRSR" id="PIRSR601842-2"/>
    </source>
</evidence>
<evidence type="ECO:0000256" key="1">
    <source>
        <dbReference type="ARBA" id="ARBA00004613"/>
    </source>
</evidence>
<keyword evidence="3 12" id="KW-0964">Secreted</keyword>
<comment type="similarity">
    <text evidence="2 12">Belongs to the peptidase M36 family.</text>
</comment>
<dbReference type="InterPro" id="IPR001842">
    <property type="entry name" value="Peptidase_M36"/>
</dbReference>
<evidence type="ECO:0000256" key="4">
    <source>
        <dbReference type="ARBA" id="ARBA00022670"/>
    </source>
</evidence>
<feature type="binding site" evidence="11">
    <location>
        <position position="107"/>
    </location>
    <ligand>
        <name>Zn(2+)</name>
        <dbReference type="ChEBI" id="CHEBI:29105"/>
        <note>catalytic</note>
    </ligand>
</feature>
<dbReference type="InterPro" id="IPR050371">
    <property type="entry name" value="Fungal_virulence_M36"/>
</dbReference>
<dbReference type="AlphaFoldDB" id="A0A4P9Y856"/>
<dbReference type="Proteomes" id="UP000267251">
    <property type="component" value="Unassembled WGS sequence"/>
</dbReference>
<dbReference type="OrthoDB" id="3227768at2759"/>
<dbReference type="InterPro" id="IPR027268">
    <property type="entry name" value="Peptidase_M4/M1_CTD_sf"/>
</dbReference>
<keyword evidence="5 11" id="KW-0479">Metal-binding</keyword>
<evidence type="ECO:0000256" key="10">
    <source>
        <dbReference type="PIRSR" id="PIRSR601842-1"/>
    </source>
</evidence>
<keyword evidence="7 11" id="KW-0862">Zinc</keyword>
<evidence type="ECO:0000256" key="8">
    <source>
        <dbReference type="ARBA" id="ARBA00023049"/>
    </source>
</evidence>
<dbReference type="SUPFAM" id="SSF55486">
    <property type="entry name" value="Metalloproteases ('zincins'), catalytic domain"/>
    <property type="match status" value="1"/>
</dbReference>
<reference evidence="14" key="1">
    <citation type="journal article" date="2018" name="Nat. Microbiol.">
        <title>Leveraging single-cell genomics to expand the fungal tree of life.</title>
        <authorList>
            <person name="Ahrendt S.R."/>
            <person name="Quandt C.A."/>
            <person name="Ciobanu D."/>
            <person name="Clum A."/>
            <person name="Salamov A."/>
            <person name="Andreopoulos B."/>
            <person name="Cheng J.F."/>
            <person name="Woyke T."/>
            <person name="Pelin A."/>
            <person name="Henrissat B."/>
            <person name="Reynolds N.K."/>
            <person name="Benny G.L."/>
            <person name="Smith M.E."/>
            <person name="James T.Y."/>
            <person name="Grigoriev I.V."/>
        </authorList>
    </citation>
    <scope>NUCLEOTIDE SEQUENCE [LARGE SCALE GENOMIC DNA]</scope>
</reference>
<keyword evidence="4 12" id="KW-0645">Protease</keyword>
<dbReference type="EC" id="3.4.24.-" evidence="12"/>
<evidence type="ECO:0000256" key="7">
    <source>
        <dbReference type="ARBA" id="ARBA00022833"/>
    </source>
</evidence>
<evidence type="ECO:0000256" key="6">
    <source>
        <dbReference type="ARBA" id="ARBA00022801"/>
    </source>
</evidence>
<gene>
    <name evidence="13" type="ORF">BJ684DRAFT_7297</name>
</gene>
<evidence type="ECO:0000256" key="5">
    <source>
        <dbReference type="ARBA" id="ARBA00022723"/>
    </source>
</evidence>
<keyword evidence="9 12" id="KW-0865">Zymogen</keyword>
<sequence>MAYQPGSLNQAASSIFFHGNMMHDLLGVYGFTVENGAFQKRTYGKGGREGGSIVVLVNSDIAERDNPDIARFWAPPPAPEPGIMELGVLQGRSAALTFEIPTHEYIHGLSSRSTGGATNADCLCGSRESEMLAEGWSDLISVILRVTPKHTRKTAKFGFAEYVMGKNLRGRKYSAAPSDPKDPYSATRGRTTHMGGAIWAGVLYEVFWNLVDRLGFDPDWMSGNVERGNTLALWIIIVGMRLQPCLPTFLNARDSILQATEIIQPAILCDVWSAFADRGLGADAHLVQGNVSATDTEVPLQPVDGFTLPSQCKEFKTAPMRQ</sequence>
<keyword evidence="14" id="KW-1185">Reference proteome</keyword>
<name>A0A4P9Y856_9FUNG</name>
<evidence type="ECO:0000256" key="12">
    <source>
        <dbReference type="RuleBase" id="RU364017"/>
    </source>
</evidence>
<dbReference type="Gene3D" id="1.10.390.10">
    <property type="entry name" value="Neutral Protease Domain 2"/>
    <property type="match status" value="1"/>
</dbReference>
<dbReference type="PANTHER" id="PTHR33478">
    <property type="entry name" value="EXTRACELLULAR METALLOPROTEINASE MEP"/>
    <property type="match status" value="1"/>
</dbReference>
<evidence type="ECO:0000256" key="9">
    <source>
        <dbReference type="ARBA" id="ARBA00023145"/>
    </source>
</evidence>
<keyword evidence="8 12" id="KW-0482">Metalloprotease</keyword>
<comment type="subcellular location">
    <subcellularLocation>
        <location evidence="1 12">Secreted</location>
    </subcellularLocation>
</comment>
<comment type="cofactor">
    <cofactor evidence="11">
        <name>Zn(2+)</name>
        <dbReference type="ChEBI" id="CHEBI:29105"/>
    </cofactor>
    <text evidence="11">Binds 1 zinc ion per subunit.</text>
</comment>
<evidence type="ECO:0000313" key="13">
    <source>
        <dbReference type="EMBL" id="RKP15253.1"/>
    </source>
</evidence>
<feature type="binding site" evidence="11">
    <location>
        <position position="103"/>
    </location>
    <ligand>
        <name>Zn(2+)</name>
        <dbReference type="ChEBI" id="CHEBI:29105"/>
        <note>catalytic</note>
    </ligand>
</feature>
<dbReference type="GO" id="GO:0005615">
    <property type="term" value="C:extracellular space"/>
    <property type="evidence" value="ECO:0007669"/>
    <property type="project" value="InterPro"/>
</dbReference>
<keyword evidence="6 12" id="KW-0378">Hydrolase</keyword>
<evidence type="ECO:0000256" key="3">
    <source>
        <dbReference type="ARBA" id="ARBA00022525"/>
    </source>
</evidence>
<dbReference type="EMBL" id="KZ987745">
    <property type="protein sequence ID" value="RKP15253.1"/>
    <property type="molecule type" value="Genomic_DNA"/>
</dbReference>